<dbReference type="GO" id="GO:0016614">
    <property type="term" value="F:oxidoreductase activity, acting on CH-OH group of donors"/>
    <property type="evidence" value="ECO:0007669"/>
    <property type="project" value="UniProtKB-ARBA"/>
</dbReference>
<gene>
    <name evidence="5" type="ORF">PENDEC_c002G03615</name>
</gene>
<dbReference type="OrthoDB" id="47007at2759"/>
<dbReference type="PRINTS" id="PR00081">
    <property type="entry name" value="GDHRDH"/>
</dbReference>
<dbReference type="PROSITE" id="PS00061">
    <property type="entry name" value="ADH_SHORT"/>
    <property type="match status" value="1"/>
</dbReference>
<protein>
    <recommendedName>
        <fullName evidence="7">Oxidoreductase</fullName>
    </recommendedName>
</protein>
<evidence type="ECO:0000256" key="4">
    <source>
        <dbReference type="SAM" id="MobiDB-lite"/>
    </source>
</evidence>
<keyword evidence="6" id="KW-1185">Reference proteome</keyword>
<dbReference type="EMBL" id="MDYL01000002">
    <property type="protein sequence ID" value="OQD77924.1"/>
    <property type="molecule type" value="Genomic_DNA"/>
</dbReference>
<dbReference type="PANTHER" id="PTHR48107:SF16">
    <property type="entry name" value="NADPH-DEPENDENT ALDEHYDE REDUCTASE 1, CHLOROPLASTIC"/>
    <property type="match status" value="1"/>
</dbReference>
<dbReference type="InterPro" id="IPR020904">
    <property type="entry name" value="Sc_DH/Rdtase_CS"/>
</dbReference>
<dbReference type="STRING" id="69771.A0A1V6PLS3"/>
<dbReference type="Gene3D" id="3.40.50.720">
    <property type="entry name" value="NAD(P)-binding Rossmann-like Domain"/>
    <property type="match status" value="1"/>
</dbReference>
<proteinExistence type="inferred from homology"/>
<dbReference type="PANTHER" id="PTHR48107">
    <property type="entry name" value="NADPH-DEPENDENT ALDEHYDE REDUCTASE-LIKE PROTEIN, CHLOROPLASTIC-RELATED"/>
    <property type="match status" value="1"/>
</dbReference>
<dbReference type="Pfam" id="PF13561">
    <property type="entry name" value="adh_short_C2"/>
    <property type="match status" value="1"/>
</dbReference>
<keyword evidence="3" id="KW-0560">Oxidoreductase</keyword>
<dbReference type="SUPFAM" id="SSF51735">
    <property type="entry name" value="NAD(P)-binding Rossmann-fold domains"/>
    <property type="match status" value="1"/>
</dbReference>
<comment type="caution">
    <text evidence="5">The sequence shown here is derived from an EMBL/GenBank/DDBJ whole genome shotgun (WGS) entry which is preliminary data.</text>
</comment>
<dbReference type="OMA" id="YGYFHMA"/>
<organism evidence="5 6">
    <name type="scientific">Penicillium decumbens</name>
    <dbReference type="NCBI Taxonomy" id="69771"/>
    <lineage>
        <taxon>Eukaryota</taxon>
        <taxon>Fungi</taxon>
        <taxon>Dikarya</taxon>
        <taxon>Ascomycota</taxon>
        <taxon>Pezizomycotina</taxon>
        <taxon>Eurotiomycetes</taxon>
        <taxon>Eurotiomycetidae</taxon>
        <taxon>Eurotiales</taxon>
        <taxon>Aspergillaceae</taxon>
        <taxon>Penicillium</taxon>
    </lineage>
</organism>
<evidence type="ECO:0000256" key="1">
    <source>
        <dbReference type="ARBA" id="ARBA00006484"/>
    </source>
</evidence>
<sequence>MPNPVKENATFQPPQASQSQEKPGLEKKMAPSSEVSKLEGKDGLYEYVGANKLKNKKVLITGGDSGIGRSVAILMAREGADISIVYLPQEQIDAEDTKRMVEAENRTCLLLPGDLRKYDFCRHAVEEHVKHHGALNVLVNNASKQYSCKDFTQIDLEKVEDLFQSNILQMIAVTKYALPHMSRGDSIINNTSVVAFRGTAGMVDYAATKGAIVGFTRSLAQQLMSQGIRVNAVAPGVIYTPIQVDTRDPKSMENLGASKSLGRPGQASEVATSFVFLASHDSSFYYGQILHCYPLGD</sequence>
<evidence type="ECO:0000256" key="3">
    <source>
        <dbReference type="ARBA" id="ARBA00023002"/>
    </source>
</evidence>
<dbReference type="PRINTS" id="PR00080">
    <property type="entry name" value="SDRFAMILY"/>
</dbReference>
<keyword evidence="2" id="KW-0521">NADP</keyword>
<evidence type="ECO:0000256" key="2">
    <source>
        <dbReference type="ARBA" id="ARBA00022857"/>
    </source>
</evidence>
<feature type="compositionally biased region" description="Polar residues" evidence="4">
    <location>
        <begin position="9"/>
        <end position="21"/>
    </location>
</feature>
<accession>A0A1V6PLS3</accession>
<feature type="region of interest" description="Disordered" evidence="4">
    <location>
        <begin position="1"/>
        <end position="35"/>
    </location>
</feature>
<comment type="similarity">
    <text evidence="1">Belongs to the short-chain dehydrogenases/reductases (SDR) family.</text>
</comment>
<evidence type="ECO:0008006" key="7">
    <source>
        <dbReference type="Google" id="ProtNLM"/>
    </source>
</evidence>
<dbReference type="InterPro" id="IPR036291">
    <property type="entry name" value="NAD(P)-bd_dom_sf"/>
</dbReference>
<dbReference type="AlphaFoldDB" id="A0A1V6PLS3"/>
<dbReference type="Proteomes" id="UP000191522">
    <property type="component" value="Unassembled WGS sequence"/>
</dbReference>
<name>A0A1V6PLS3_PENDC</name>
<dbReference type="FunFam" id="3.40.50.720:FF:000084">
    <property type="entry name" value="Short-chain dehydrogenase reductase"/>
    <property type="match status" value="1"/>
</dbReference>
<evidence type="ECO:0000313" key="6">
    <source>
        <dbReference type="Proteomes" id="UP000191522"/>
    </source>
</evidence>
<dbReference type="InterPro" id="IPR002347">
    <property type="entry name" value="SDR_fam"/>
</dbReference>
<reference evidence="6" key="1">
    <citation type="journal article" date="2017" name="Nat. Microbiol.">
        <title>Global analysis of biosynthetic gene clusters reveals vast potential of secondary metabolite production in Penicillium species.</title>
        <authorList>
            <person name="Nielsen J.C."/>
            <person name="Grijseels S."/>
            <person name="Prigent S."/>
            <person name="Ji B."/>
            <person name="Dainat J."/>
            <person name="Nielsen K.F."/>
            <person name="Frisvad J.C."/>
            <person name="Workman M."/>
            <person name="Nielsen J."/>
        </authorList>
    </citation>
    <scope>NUCLEOTIDE SEQUENCE [LARGE SCALE GENOMIC DNA]</scope>
    <source>
        <strain evidence="6">IBT 11843</strain>
    </source>
</reference>
<evidence type="ECO:0000313" key="5">
    <source>
        <dbReference type="EMBL" id="OQD77924.1"/>
    </source>
</evidence>